<feature type="binding site" evidence="6">
    <location>
        <position position="108"/>
    </location>
    <ligand>
        <name>S-adenosyl-L-methionine</name>
        <dbReference type="ChEBI" id="CHEBI:59789"/>
    </ligand>
</feature>
<comment type="catalytic activity">
    <reaction evidence="6">
        <text>cytidine(1402) in 16S rRNA + S-adenosyl-L-methionine = N(4)-methylcytidine(1402) in 16S rRNA + S-adenosyl-L-homocysteine + H(+)</text>
        <dbReference type="Rhea" id="RHEA:42928"/>
        <dbReference type="Rhea" id="RHEA-COMP:10286"/>
        <dbReference type="Rhea" id="RHEA-COMP:10287"/>
        <dbReference type="ChEBI" id="CHEBI:15378"/>
        <dbReference type="ChEBI" id="CHEBI:57856"/>
        <dbReference type="ChEBI" id="CHEBI:59789"/>
        <dbReference type="ChEBI" id="CHEBI:74506"/>
        <dbReference type="ChEBI" id="CHEBI:82748"/>
        <dbReference type="EC" id="2.1.1.199"/>
    </reaction>
</comment>
<dbReference type="InterPro" id="IPR023397">
    <property type="entry name" value="SAM-dep_MeTrfase_MraW_recog"/>
</dbReference>
<evidence type="ECO:0000256" key="6">
    <source>
        <dbReference type="HAMAP-Rule" id="MF_01007"/>
    </source>
</evidence>
<comment type="caution">
    <text evidence="7">The sequence shown here is derived from an EMBL/GenBank/DDBJ whole genome shotgun (WGS) entry which is preliminary data.</text>
</comment>
<keyword evidence="2 6" id="KW-0698">rRNA processing</keyword>
<feature type="binding site" evidence="6">
    <location>
        <position position="101"/>
    </location>
    <ligand>
        <name>S-adenosyl-L-methionine</name>
        <dbReference type="ChEBI" id="CHEBI:59789"/>
    </ligand>
</feature>
<organism evidence="7">
    <name type="scientific">Mesoaciditoga lauensis</name>
    <dbReference type="NCBI Taxonomy" id="1495039"/>
    <lineage>
        <taxon>Bacteria</taxon>
        <taxon>Thermotogati</taxon>
        <taxon>Thermotogota</taxon>
        <taxon>Thermotogae</taxon>
        <taxon>Mesoaciditogales</taxon>
        <taxon>Mesoaciditogaceae</taxon>
        <taxon>Mesoaciditoga</taxon>
    </lineage>
</organism>
<dbReference type="PANTHER" id="PTHR11265">
    <property type="entry name" value="S-ADENOSYL-METHYLTRANSFERASE MRAW"/>
    <property type="match status" value="1"/>
</dbReference>
<dbReference type="Pfam" id="PF01795">
    <property type="entry name" value="Methyltransf_5"/>
    <property type="match status" value="1"/>
</dbReference>
<reference evidence="7" key="1">
    <citation type="journal article" date="2020" name="mSystems">
        <title>Genome- and Community-Level Interaction Insights into Carbon Utilization and Element Cycling Functions of Hydrothermarchaeota in Hydrothermal Sediment.</title>
        <authorList>
            <person name="Zhou Z."/>
            <person name="Liu Y."/>
            <person name="Xu W."/>
            <person name="Pan J."/>
            <person name="Luo Z.H."/>
            <person name="Li M."/>
        </authorList>
    </citation>
    <scope>NUCLEOTIDE SEQUENCE [LARGE SCALE GENOMIC DNA]</scope>
    <source>
        <strain evidence="7">SpSt-966</strain>
    </source>
</reference>
<comment type="subcellular location">
    <subcellularLocation>
        <location evidence="6">Cytoplasm</location>
    </subcellularLocation>
</comment>
<dbReference type="Gene3D" id="1.10.150.170">
    <property type="entry name" value="Putative methyltransferase TM0872, insert domain"/>
    <property type="match status" value="1"/>
</dbReference>
<feature type="binding site" evidence="6">
    <location>
        <position position="53"/>
    </location>
    <ligand>
        <name>S-adenosyl-L-methionine</name>
        <dbReference type="ChEBI" id="CHEBI:59789"/>
    </ligand>
</feature>
<dbReference type="GO" id="GO:0071424">
    <property type="term" value="F:rRNA (cytosine-N4-)-methyltransferase activity"/>
    <property type="evidence" value="ECO:0007669"/>
    <property type="project" value="UniProtKB-UniRule"/>
</dbReference>
<accession>A0A7V3VSG5</accession>
<dbReference type="EC" id="2.1.1.199" evidence="6"/>
<feature type="binding site" evidence="6">
    <location>
        <position position="80"/>
    </location>
    <ligand>
        <name>S-adenosyl-L-methionine</name>
        <dbReference type="ChEBI" id="CHEBI:59789"/>
    </ligand>
</feature>
<dbReference type="GO" id="GO:0005737">
    <property type="term" value="C:cytoplasm"/>
    <property type="evidence" value="ECO:0007669"/>
    <property type="project" value="UniProtKB-SubCell"/>
</dbReference>
<protein>
    <recommendedName>
        <fullName evidence="6">Ribosomal RNA small subunit methyltransferase H</fullName>
        <ecNumber evidence="6">2.1.1.199</ecNumber>
    </recommendedName>
    <alternativeName>
        <fullName evidence="6">16S rRNA m(4)C1402 methyltransferase</fullName>
    </alternativeName>
    <alternativeName>
        <fullName evidence="6">rRNA (cytosine-N(4)-)-methyltransferase RsmH</fullName>
    </alternativeName>
</protein>
<dbReference type="GO" id="GO:0070475">
    <property type="term" value="P:rRNA base methylation"/>
    <property type="evidence" value="ECO:0007669"/>
    <property type="project" value="UniProtKB-UniRule"/>
</dbReference>
<dbReference type="InterPro" id="IPR029063">
    <property type="entry name" value="SAM-dependent_MTases_sf"/>
</dbReference>
<evidence type="ECO:0000256" key="3">
    <source>
        <dbReference type="ARBA" id="ARBA00022603"/>
    </source>
</evidence>
<proteinExistence type="inferred from homology"/>
<dbReference type="HAMAP" id="MF_01007">
    <property type="entry name" value="16SrRNA_methyltr_H"/>
    <property type="match status" value="1"/>
</dbReference>
<dbReference type="InterPro" id="IPR002903">
    <property type="entry name" value="RsmH"/>
</dbReference>
<keyword evidence="6" id="KW-0963">Cytoplasm</keyword>
<dbReference type="PANTHER" id="PTHR11265:SF0">
    <property type="entry name" value="12S RRNA N4-METHYLCYTIDINE METHYLTRANSFERASE"/>
    <property type="match status" value="1"/>
</dbReference>
<comment type="similarity">
    <text evidence="1 6">Belongs to the methyltransferase superfamily. RsmH family.</text>
</comment>
<dbReference type="AlphaFoldDB" id="A0A7V3VSG5"/>
<gene>
    <name evidence="6 7" type="primary">rsmH</name>
    <name evidence="7" type="ORF">ENX73_02480</name>
</gene>
<dbReference type="Gene3D" id="3.40.50.150">
    <property type="entry name" value="Vaccinia Virus protein VP39"/>
    <property type="match status" value="1"/>
</dbReference>
<name>A0A7V3VSG5_9BACT</name>
<dbReference type="EMBL" id="DTPE01000104">
    <property type="protein sequence ID" value="HGE74973.1"/>
    <property type="molecule type" value="Genomic_DNA"/>
</dbReference>
<comment type="function">
    <text evidence="6">Specifically methylates the N4 position of cytidine in position 1402 (C1402) of 16S rRNA.</text>
</comment>
<evidence type="ECO:0000256" key="4">
    <source>
        <dbReference type="ARBA" id="ARBA00022679"/>
    </source>
</evidence>
<dbReference type="NCBIfam" id="TIGR00006">
    <property type="entry name" value="16S rRNA (cytosine(1402)-N(4))-methyltransferase RsmH"/>
    <property type="match status" value="1"/>
</dbReference>
<evidence type="ECO:0000256" key="2">
    <source>
        <dbReference type="ARBA" id="ARBA00022552"/>
    </source>
</evidence>
<sequence>MQKEHISVLLNEVIDSFSNLKDGGTAIDCTVGGGGHAEGLLLRYPSVLLVGLDRDEMALEIARERLKRFGDRVKLFKCNFIDLDGLLEEIAISKVEAIFADLGLSSFQIEDEERGFSFKTDGPLDMRMGINEKSASDVVNSYGVDDLERILREYSEERFARRIAKNIEFKRPIYTTDQLVKVIFSSLPDHAKKDWKKIVMRVFQGIRIEVNDELKNLNELLSISDLRLKSGGRIGVISFHSLEDRIVKRFFLGKNFVKMTKKPVIPSEEEIKLNPRSRSAKLRSAERV</sequence>
<evidence type="ECO:0000313" key="7">
    <source>
        <dbReference type="EMBL" id="HGE74973.1"/>
    </source>
</evidence>
<keyword evidence="4 6" id="KW-0808">Transferase</keyword>
<dbReference type="PIRSF" id="PIRSF004486">
    <property type="entry name" value="MraW"/>
    <property type="match status" value="1"/>
</dbReference>
<keyword evidence="5 6" id="KW-0949">S-adenosyl-L-methionine</keyword>
<evidence type="ECO:0000256" key="5">
    <source>
        <dbReference type="ARBA" id="ARBA00022691"/>
    </source>
</evidence>
<dbReference type="SUPFAM" id="SSF53335">
    <property type="entry name" value="S-adenosyl-L-methionine-dependent methyltransferases"/>
    <property type="match status" value="1"/>
</dbReference>
<evidence type="ECO:0000256" key="1">
    <source>
        <dbReference type="ARBA" id="ARBA00010396"/>
    </source>
</evidence>
<keyword evidence="3 6" id="KW-0489">Methyltransferase</keyword>
<feature type="binding site" evidence="6">
    <location>
        <begin position="34"/>
        <end position="36"/>
    </location>
    <ligand>
        <name>S-adenosyl-L-methionine</name>
        <dbReference type="ChEBI" id="CHEBI:59789"/>
    </ligand>
</feature>
<dbReference type="SUPFAM" id="SSF81799">
    <property type="entry name" value="Putative methyltransferase TM0872, insert domain"/>
    <property type="match status" value="1"/>
</dbReference>